<evidence type="ECO:0000313" key="9">
    <source>
        <dbReference type="EMBL" id="CAF9942544.1"/>
    </source>
</evidence>
<evidence type="ECO:0000256" key="6">
    <source>
        <dbReference type="RuleBase" id="RU362103"/>
    </source>
</evidence>
<dbReference type="PANTHER" id="PTHR10728:SF40">
    <property type="entry name" value="PATATIN FAMILY PROTEIN"/>
    <property type="match status" value="1"/>
</dbReference>
<dbReference type="Pfam" id="PF01735">
    <property type="entry name" value="PLA2_B"/>
    <property type="match status" value="1"/>
</dbReference>
<evidence type="ECO:0000256" key="2">
    <source>
        <dbReference type="ARBA" id="ARBA00022801"/>
    </source>
</evidence>
<dbReference type="SMART" id="SM00022">
    <property type="entry name" value="PLAc"/>
    <property type="match status" value="1"/>
</dbReference>
<evidence type="ECO:0000313" key="10">
    <source>
        <dbReference type="Proteomes" id="UP000664203"/>
    </source>
</evidence>
<dbReference type="CDD" id="cd00147">
    <property type="entry name" value="cPLA2_like"/>
    <property type="match status" value="1"/>
</dbReference>
<name>A0A8H3PK97_9LECA</name>
<evidence type="ECO:0000256" key="7">
    <source>
        <dbReference type="SAM" id="MobiDB-lite"/>
    </source>
</evidence>
<accession>A0A8H3PK97</accession>
<dbReference type="GO" id="GO:0004622">
    <property type="term" value="F:phosphatidylcholine lysophospholipase activity"/>
    <property type="evidence" value="ECO:0007669"/>
    <property type="project" value="UniProtKB-EC"/>
</dbReference>
<dbReference type="EMBL" id="CAJPDR010000771">
    <property type="protein sequence ID" value="CAF9942544.1"/>
    <property type="molecule type" value="Genomic_DNA"/>
</dbReference>
<gene>
    <name evidence="9" type="ORF">ALECFALPRED_009810</name>
</gene>
<protein>
    <recommendedName>
        <fullName evidence="6">Lysophospholipase</fullName>
        <ecNumber evidence="6">3.1.1.5</ecNumber>
    </recommendedName>
</protein>
<dbReference type="AlphaFoldDB" id="A0A8H3PK97"/>
<evidence type="ECO:0000256" key="3">
    <source>
        <dbReference type="ARBA" id="ARBA00022963"/>
    </source>
</evidence>
<dbReference type="OrthoDB" id="6121437at2759"/>
<evidence type="ECO:0000256" key="1">
    <source>
        <dbReference type="ARBA" id="ARBA00008780"/>
    </source>
</evidence>
<keyword evidence="2 5" id="KW-0378">Hydrolase</keyword>
<keyword evidence="10" id="KW-1185">Reference proteome</keyword>
<reference evidence="9" key="1">
    <citation type="submission" date="2021-03" db="EMBL/GenBank/DDBJ databases">
        <authorList>
            <person name="Tagirdzhanova G."/>
        </authorList>
    </citation>
    <scope>NUCLEOTIDE SEQUENCE</scope>
</reference>
<dbReference type="SUPFAM" id="SSF52151">
    <property type="entry name" value="FabD/lysophospholipase-like"/>
    <property type="match status" value="1"/>
</dbReference>
<dbReference type="InterPro" id="IPR016035">
    <property type="entry name" value="Acyl_Trfase/lysoPLipase"/>
</dbReference>
<evidence type="ECO:0000256" key="4">
    <source>
        <dbReference type="ARBA" id="ARBA00023098"/>
    </source>
</evidence>
<dbReference type="PANTHER" id="PTHR10728">
    <property type="entry name" value="CYTOSOLIC PHOSPHOLIPASE A2"/>
    <property type="match status" value="1"/>
</dbReference>
<comment type="catalytic activity">
    <reaction evidence="6">
        <text>a 1-acyl-sn-glycero-3-phosphocholine + H2O = sn-glycerol 3-phosphocholine + a fatty acid + H(+)</text>
        <dbReference type="Rhea" id="RHEA:15177"/>
        <dbReference type="ChEBI" id="CHEBI:15377"/>
        <dbReference type="ChEBI" id="CHEBI:15378"/>
        <dbReference type="ChEBI" id="CHEBI:16870"/>
        <dbReference type="ChEBI" id="CHEBI:28868"/>
        <dbReference type="ChEBI" id="CHEBI:58168"/>
        <dbReference type="EC" id="3.1.1.5"/>
    </reaction>
</comment>
<dbReference type="Proteomes" id="UP000664203">
    <property type="component" value="Unassembled WGS sequence"/>
</dbReference>
<dbReference type="GO" id="GO:0046475">
    <property type="term" value="P:glycerophospholipid catabolic process"/>
    <property type="evidence" value="ECO:0007669"/>
    <property type="project" value="TreeGrafter"/>
</dbReference>
<keyword evidence="3 5" id="KW-0442">Lipid degradation</keyword>
<dbReference type="EC" id="3.1.1.5" evidence="6"/>
<organism evidence="9 10">
    <name type="scientific">Alectoria fallacina</name>
    <dbReference type="NCBI Taxonomy" id="1903189"/>
    <lineage>
        <taxon>Eukaryota</taxon>
        <taxon>Fungi</taxon>
        <taxon>Dikarya</taxon>
        <taxon>Ascomycota</taxon>
        <taxon>Pezizomycotina</taxon>
        <taxon>Lecanoromycetes</taxon>
        <taxon>OSLEUM clade</taxon>
        <taxon>Lecanoromycetidae</taxon>
        <taxon>Lecanorales</taxon>
        <taxon>Lecanorineae</taxon>
        <taxon>Parmeliaceae</taxon>
        <taxon>Alectoria</taxon>
    </lineage>
</organism>
<keyword evidence="4 5" id="KW-0443">Lipid metabolism</keyword>
<feature type="compositionally biased region" description="Basic and acidic residues" evidence="7">
    <location>
        <begin position="482"/>
        <end position="507"/>
    </location>
</feature>
<comment type="similarity">
    <text evidence="1 6">Belongs to the lysophospholipase family.</text>
</comment>
<dbReference type="Gene3D" id="3.40.1090.10">
    <property type="entry name" value="Cytosolic phospholipase A2 catalytic domain"/>
    <property type="match status" value="1"/>
</dbReference>
<feature type="region of interest" description="Disordered" evidence="7">
    <location>
        <begin position="471"/>
        <end position="507"/>
    </location>
</feature>
<dbReference type="InterPro" id="IPR002642">
    <property type="entry name" value="LysoPLipase_cat_dom"/>
</dbReference>
<sequence>MARGSLAEEIWQEAHDEDIHPEIALSARVRVGIGLCSDELAFIRRRKRYITRALAKYLEIPEADVDPEDVPTIAVCGSGGGLRALVAGAASYLSAQEAGLFECATYSAGVSGSCWLQTLYNSSLGGRRHDKVIEHLKKRIGVHIAYPPSFLDLFTRAPTNKFLLAGSVERLKGDPQADFGLVDVYGLLLSSRLMIPRDELSVDDRDLKLSNQRFYLSNGENPLPIYAAVRHEIPLEEQKTEDEKVKGETTDAAKERAKQEAWFQWFEFTPYELFCEDFEAGIPSWSIGRHFQMGRSVNHDNRLPLPELRIPFLMGIWGSAFALPYLAHYYKEVRPVLKGLAGFKGIDALIEEKNDDLIKLHPIDPGTIPNFAKGLEDRLPSTCPESIFNDEYLELMDAGMSNNLPLYPLLRKDRNVDIIICFDASADIEQENWLSVAEGYAKQRNVRGWPVGAGWPGAKNETNMELDAADAATAQQAAGKIAETREKKRGRSQENPKDHTAKHETEKFEETDLGYCNVWVGTTVESKSDEKPSQSTRVGTDAGKLLAPNAGITIVYFPFIQNPKVEGVDPDASPFLSTWNFIYSKEEIDKVVALARANFEAGRDQTKRTVRAVYERKRARRLEAEKKEKIRRWKRHLRENGDYFQ</sequence>
<dbReference type="GO" id="GO:0004623">
    <property type="term" value="F:phospholipase A2 activity"/>
    <property type="evidence" value="ECO:0007669"/>
    <property type="project" value="TreeGrafter"/>
</dbReference>
<dbReference type="GO" id="GO:0005829">
    <property type="term" value="C:cytosol"/>
    <property type="evidence" value="ECO:0007669"/>
    <property type="project" value="TreeGrafter"/>
</dbReference>
<dbReference type="PROSITE" id="PS51210">
    <property type="entry name" value="PLA2C"/>
    <property type="match status" value="1"/>
</dbReference>
<comment type="caution">
    <text evidence="9">The sequence shown here is derived from an EMBL/GenBank/DDBJ whole genome shotgun (WGS) entry which is preliminary data.</text>
</comment>
<proteinExistence type="inferred from homology"/>
<evidence type="ECO:0000256" key="5">
    <source>
        <dbReference type="PROSITE-ProRule" id="PRU00555"/>
    </source>
</evidence>
<evidence type="ECO:0000259" key="8">
    <source>
        <dbReference type="PROSITE" id="PS51210"/>
    </source>
</evidence>
<feature type="domain" description="PLA2c" evidence="8">
    <location>
        <begin position="21"/>
        <end position="644"/>
    </location>
</feature>